<dbReference type="EMBL" id="GISG01038144">
    <property type="protein sequence ID" value="MBA4622275.1"/>
    <property type="molecule type" value="Transcribed_RNA"/>
</dbReference>
<dbReference type="SUPFAM" id="SSF53335">
    <property type="entry name" value="S-adenosyl-L-methionine-dependent methyltransferases"/>
    <property type="match status" value="1"/>
</dbReference>
<dbReference type="InterPro" id="IPR005299">
    <property type="entry name" value="MeTrfase_7"/>
</dbReference>
<name>A0A7C8YNC0_OPUST</name>
<dbReference type="GO" id="GO:0008168">
    <property type="term" value="F:methyltransferase activity"/>
    <property type="evidence" value="ECO:0007669"/>
    <property type="project" value="UniProtKB-KW"/>
</dbReference>
<sequence length="120" mass="14118">MQGMIEEGKLDQFNIPLYLASVKEVRELVEAEGSFVLHRLQTFTIDWSIHMTEDLDKRTEFFTGFMRAAFEFLLANAFGEAIIDDFFFKFKMRVRGHIIARQPIEYLNCLLVSMTRKLED</sequence>
<protein>
    <recommendedName>
        <fullName evidence="6">Jasmonate O-methyltransferase</fullName>
    </recommendedName>
</protein>
<dbReference type="Gene3D" id="1.10.1200.270">
    <property type="entry name" value="Methyltransferase, alpha-helical capping domain"/>
    <property type="match status" value="1"/>
</dbReference>
<evidence type="ECO:0008006" key="6">
    <source>
        <dbReference type="Google" id="ProtNLM"/>
    </source>
</evidence>
<dbReference type="PANTHER" id="PTHR31009">
    <property type="entry name" value="S-ADENOSYL-L-METHIONINE:CARBOXYL METHYLTRANSFERASE FAMILY PROTEIN"/>
    <property type="match status" value="1"/>
</dbReference>
<dbReference type="Pfam" id="PF03492">
    <property type="entry name" value="Methyltransf_7"/>
    <property type="match status" value="1"/>
</dbReference>
<evidence type="ECO:0000256" key="3">
    <source>
        <dbReference type="ARBA" id="ARBA00022723"/>
    </source>
</evidence>
<evidence type="ECO:0000256" key="4">
    <source>
        <dbReference type="ARBA" id="ARBA00022842"/>
    </source>
</evidence>
<keyword evidence="3" id="KW-0479">Metal-binding</keyword>
<dbReference type="GO" id="GO:0032259">
    <property type="term" value="P:methylation"/>
    <property type="evidence" value="ECO:0007669"/>
    <property type="project" value="UniProtKB-KW"/>
</dbReference>
<accession>A0A7C8YNC0</accession>
<dbReference type="GO" id="GO:0046872">
    <property type="term" value="F:metal ion binding"/>
    <property type="evidence" value="ECO:0007669"/>
    <property type="project" value="UniProtKB-KW"/>
</dbReference>
<reference evidence="5" key="2">
    <citation type="submission" date="2020-07" db="EMBL/GenBank/DDBJ databases">
        <authorList>
            <person name="Vera ALvarez R."/>
            <person name="Arias-Moreno D.M."/>
            <person name="Jimenez-Jacinto V."/>
            <person name="Jimenez-Bremont J.F."/>
            <person name="Swaminathan K."/>
            <person name="Moose S.P."/>
            <person name="Guerrero-Gonzalez M.L."/>
            <person name="Marino-Ramirez L."/>
            <person name="Landsman D."/>
            <person name="Rodriguez-Kessler M."/>
            <person name="Delgado-Sanchez P."/>
        </authorList>
    </citation>
    <scope>NUCLEOTIDE SEQUENCE</scope>
    <source>
        <tissue evidence="5">Cladode</tissue>
    </source>
</reference>
<evidence type="ECO:0000256" key="2">
    <source>
        <dbReference type="ARBA" id="ARBA00022679"/>
    </source>
</evidence>
<evidence type="ECO:0000313" key="5">
    <source>
        <dbReference type="EMBL" id="MBA4622275.1"/>
    </source>
</evidence>
<keyword evidence="4" id="KW-0460">Magnesium</keyword>
<evidence type="ECO:0000256" key="1">
    <source>
        <dbReference type="ARBA" id="ARBA00022603"/>
    </source>
</evidence>
<dbReference type="InterPro" id="IPR029063">
    <property type="entry name" value="SAM-dependent_MTases_sf"/>
</dbReference>
<proteinExistence type="predicted"/>
<dbReference type="InterPro" id="IPR042086">
    <property type="entry name" value="MeTrfase_capping"/>
</dbReference>
<reference evidence="5" key="1">
    <citation type="journal article" date="2013" name="J. Plant Res.">
        <title>Effect of fungi and light on seed germination of three Opuntia species from semiarid lands of central Mexico.</title>
        <authorList>
            <person name="Delgado-Sanchez P."/>
            <person name="Jimenez-Bremont J.F."/>
            <person name="Guerrero-Gonzalez Mde L."/>
            <person name="Flores J."/>
        </authorList>
    </citation>
    <scope>NUCLEOTIDE SEQUENCE</scope>
    <source>
        <tissue evidence="5">Cladode</tissue>
    </source>
</reference>
<dbReference type="AlphaFoldDB" id="A0A7C8YNC0"/>
<keyword evidence="1" id="KW-0489">Methyltransferase</keyword>
<organism evidence="5">
    <name type="scientific">Opuntia streptacantha</name>
    <name type="common">Prickly pear cactus</name>
    <name type="synonym">Opuntia cardona</name>
    <dbReference type="NCBI Taxonomy" id="393608"/>
    <lineage>
        <taxon>Eukaryota</taxon>
        <taxon>Viridiplantae</taxon>
        <taxon>Streptophyta</taxon>
        <taxon>Embryophyta</taxon>
        <taxon>Tracheophyta</taxon>
        <taxon>Spermatophyta</taxon>
        <taxon>Magnoliopsida</taxon>
        <taxon>eudicotyledons</taxon>
        <taxon>Gunneridae</taxon>
        <taxon>Pentapetalae</taxon>
        <taxon>Caryophyllales</taxon>
        <taxon>Cactineae</taxon>
        <taxon>Cactaceae</taxon>
        <taxon>Opuntioideae</taxon>
        <taxon>Opuntia</taxon>
    </lineage>
</organism>
<keyword evidence="2" id="KW-0808">Transferase</keyword>